<dbReference type="EMBL" id="DRMJ01000216">
    <property type="protein sequence ID" value="HHL42834.1"/>
    <property type="molecule type" value="Genomic_DNA"/>
</dbReference>
<gene>
    <name evidence="1" type="ORF">ENJ42_04385</name>
</gene>
<sequence>GGQTLADMTALKMGGYTDLPQVALDQIALNIVPCIGHPNPEIRDGLVYETYAQFLRKDALSTDTKIKLFKDILAQFSTPEDPTSFTRPFAALDLSELVRADRIHAYLSDEQRENLVNATAGYLTKITDYRGFSDTEGWRHGIAHASDLVLQMTLNPKINDQQIETLRAALSTQIAPDSGHAYIHGESERLARPILYMARRGTFTAKNWQDWTKTLIDPAPFSSWNDMYTSEKGLAKLHNTKALLNTLYINANESQDDNVKRLFPAVRDALFKLP</sequence>
<dbReference type="Pfam" id="PF10978">
    <property type="entry name" value="DUF2785"/>
    <property type="match status" value="1"/>
</dbReference>
<dbReference type="AlphaFoldDB" id="A0A7C5LT56"/>
<proteinExistence type="predicted"/>
<name>A0A7C5LT56_9PROT</name>
<reference evidence="1" key="1">
    <citation type="journal article" date="2020" name="mSystems">
        <title>Genome- and Community-Level Interaction Insights into Carbon Utilization and Element Cycling Functions of Hydrothermarchaeota in Hydrothermal Sediment.</title>
        <authorList>
            <person name="Zhou Z."/>
            <person name="Liu Y."/>
            <person name="Xu W."/>
            <person name="Pan J."/>
            <person name="Luo Z.H."/>
            <person name="Li M."/>
        </authorList>
    </citation>
    <scope>NUCLEOTIDE SEQUENCE [LARGE SCALE GENOMIC DNA]</scope>
    <source>
        <strain evidence="1">HyVt-485</strain>
    </source>
</reference>
<evidence type="ECO:0000313" key="1">
    <source>
        <dbReference type="EMBL" id="HHL42834.1"/>
    </source>
</evidence>
<dbReference type="Proteomes" id="UP000885830">
    <property type="component" value="Unassembled WGS sequence"/>
</dbReference>
<dbReference type="InterPro" id="IPR021247">
    <property type="entry name" value="DUF2785"/>
</dbReference>
<organism evidence="1">
    <name type="scientific">Hellea balneolensis</name>
    <dbReference type="NCBI Taxonomy" id="287478"/>
    <lineage>
        <taxon>Bacteria</taxon>
        <taxon>Pseudomonadati</taxon>
        <taxon>Pseudomonadota</taxon>
        <taxon>Alphaproteobacteria</taxon>
        <taxon>Maricaulales</taxon>
        <taxon>Robiginitomaculaceae</taxon>
        <taxon>Hellea</taxon>
    </lineage>
</organism>
<accession>A0A7C5LT56</accession>
<comment type="caution">
    <text evidence="1">The sequence shown here is derived from an EMBL/GenBank/DDBJ whole genome shotgun (WGS) entry which is preliminary data.</text>
</comment>
<protein>
    <submittedName>
        <fullName evidence="1">DUF2785 domain-containing protein</fullName>
    </submittedName>
</protein>
<feature type="non-terminal residue" evidence="1">
    <location>
        <position position="1"/>
    </location>
</feature>